<sequence>MTVHGKYRLALLGQGNGVPLRGVIFDMDGTLTKPQTWMFAEMRKQLSVPDGVVILDYLLDIPDGPLREEAEGKIRAIEERAMHEQEPTLGLKELFLNLRTCNVKTSICTKNVAKPVDAFCSKFLKDRELVTGPIITRNFYPPKPSPKPLLHIIDSWGVSPHQVLMVGDSREDMQAGLEAGCAVVLLRHEDNGDSEAAFAVEGSKSKLDGIVTDFFELYKLLQDGIVVDRI</sequence>
<dbReference type="eggNOG" id="ENOG502QR7R">
    <property type="taxonomic scope" value="Eukaryota"/>
</dbReference>
<dbReference type="InterPro" id="IPR006439">
    <property type="entry name" value="HAD-SF_hydro_IA"/>
</dbReference>
<evidence type="ECO:0000313" key="2">
    <source>
        <dbReference type="Proteomes" id="UP000029867"/>
    </source>
</evidence>
<dbReference type="Proteomes" id="UP000029867">
    <property type="component" value="Unassembled WGS sequence"/>
</dbReference>
<dbReference type="SFLD" id="SFLDG01129">
    <property type="entry name" value="C1.5:_HAD__Beta-PGM__Phosphata"/>
    <property type="match status" value="1"/>
</dbReference>
<dbReference type="Pfam" id="PF00702">
    <property type="entry name" value="Hydrolase"/>
    <property type="match status" value="1"/>
</dbReference>
<name>A0A099P3I1_PICKU</name>
<gene>
    <name evidence="1" type="ORF">JL09_g1329</name>
</gene>
<proteinExistence type="predicted"/>
<reference evidence="2" key="1">
    <citation type="journal article" date="2014" name="Microb. Cell Fact.">
        <title>Exploiting Issatchenkia orientalis SD108 for succinic acid production.</title>
        <authorList>
            <person name="Xiao H."/>
            <person name="Shao Z."/>
            <person name="Jiang Y."/>
            <person name="Dole S."/>
            <person name="Zhao H."/>
        </authorList>
    </citation>
    <scope>NUCLEOTIDE SEQUENCE [LARGE SCALE GENOMIC DNA]</scope>
    <source>
        <strain evidence="2">SD108</strain>
    </source>
</reference>
<dbReference type="Gene3D" id="3.40.50.1000">
    <property type="entry name" value="HAD superfamily/HAD-like"/>
    <property type="match status" value="1"/>
</dbReference>
<dbReference type="PANTHER" id="PTHR43885">
    <property type="entry name" value="HALOACID DEHALOGENASE-LIKE HYDROLASE"/>
    <property type="match status" value="1"/>
</dbReference>
<dbReference type="EMBL" id="JQFK01000008">
    <property type="protein sequence ID" value="KGK39583.1"/>
    <property type="molecule type" value="Genomic_DNA"/>
</dbReference>
<dbReference type="GO" id="GO:0033883">
    <property type="term" value="F:pyridoxal phosphatase activity"/>
    <property type="evidence" value="ECO:0007669"/>
    <property type="project" value="EnsemblFungi"/>
</dbReference>
<dbReference type="NCBIfam" id="TIGR01549">
    <property type="entry name" value="HAD-SF-IA-v1"/>
    <property type="match status" value="1"/>
</dbReference>
<dbReference type="InterPro" id="IPR036412">
    <property type="entry name" value="HAD-like_sf"/>
</dbReference>
<accession>A0A099P3I1</accession>
<evidence type="ECO:0000313" key="1">
    <source>
        <dbReference type="EMBL" id="KGK39583.1"/>
    </source>
</evidence>
<dbReference type="SFLD" id="SFLDS00003">
    <property type="entry name" value="Haloacid_Dehalogenase"/>
    <property type="match status" value="1"/>
</dbReference>
<dbReference type="InterPro" id="IPR023214">
    <property type="entry name" value="HAD_sf"/>
</dbReference>
<dbReference type="HOGENOM" id="CLU_045011_11_1_1"/>
<dbReference type="AlphaFoldDB" id="A0A099P3I1"/>
<dbReference type="VEuPathDB" id="FungiDB:C5L36_0E03420"/>
<protein>
    <submittedName>
        <fullName evidence="1">Uncharacterized protein</fullName>
    </submittedName>
</protein>
<dbReference type="PANTHER" id="PTHR43885:SF1">
    <property type="entry name" value="SUPERFAMILY HYDROLASE, PUTATIVE (AFU_ORTHOLOGUE AFUA_4G13290)-RELATED"/>
    <property type="match status" value="1"/>
</dbReference>
<organism evidence="1 2">
    <name type="scientific">Pichia kudriavzevii</name>
    <name type="common">Yeast</name>
    <name type="synonym">Issatchenkia orientalis</name>
    <dbReference type="NCBI Taxonomy" id="4909"/>
    <lineage>
        <taxon>Eukaryota</taxon>
        <taxon>Fungi</taxon>
        <taxon>Dikarya</taxon>
        <taxon>Ascomycota</taxon>
        <taxon>Saccharomycotina</taxon>
        <taxon>Pichiomycetes</taxon>
        <taxon>Pichiales</taxon>
        <taxon>Pichiaceae</taxon>
        <taxon>Pichia</taxon>
    </lineage>
</organism>
<comment type="caution">
    <text evidence="1">The sequence shown here is derived from an EMBL/GenBank/DDBJ whole genome shotgun (WGS) entry which is preliminary data.</text>
</comment>
<dbReference type="Gene3D" id="1.10.260.80">
    <property type="match status" value="1"/>
</dbReference>
<dbReference type="SUPFAM" id="SSF56784">
    <property type="entry name" value="HAD-like"/>
    <property type="match status" value="1"/>
</dbReference>